<sequence>MTPVTRLPLAALAAAEFRKRQQRAREIVRNGGMRALQADKHLRPWLAVACLCGADLPELEEPLRVRRQDGNEGEARWLAADDICPRAHWVPVLASARDEAFNRWLADSQNAALAQVASGIQRIALHLRHDINGVHVPPYPGFAPPEKAAA</sequence>
<evidence type="ECO:0000313" key="1">
    <source>
        <dbReference type="EMBL" id="ABD25076.1"/>
    </source>
</evidence>
<gene>
    <name evidence="1" type="ordered locus">Saro_0629</name>
</gene>
<organism evidence="1 2">
    <name type="scientific">Novosphingobium aromaticivorans (strain ATCC 700278 / DSM 12444 / CCUG 56034 / CIP 105152 / NBRC 16084 / F199)</name>
    <dbReference type="NCBI Taxonomy" id="279238"/>
    <lineage>
        <taxon>Bacteria</taxon>
        <taxon>Pseudomonadati</taxon>
        <taxon>Pseudomonadota</taxon>
        <taxon>Alphaproteobacteria</taxon>
        <taxon>Sphingomonadales</taxon>
        <taxon>Sphingomonadaceae</taxon>
        <taxon>Novosphingobium</taxon>
    </lineage>
</organism>
<dbReference type="HOGENOM" id="CLU_1738629_0_0_5"/>
<dbReference type="AlphaFoldDB" id="Q2GAP7"/>
<proteinExistence type="predicted"/>
<evidence type="ECO:0000313" key="2">
    <source>
        <dbReference type="Proteomes" id="UP000009134"/>
    </source>
</evidence>
<dbReference type="EMBL" id="CP000248">
    <property type="protein sequence ID" value="ABD25076.1"/>
    <property type="molecule type" value="Genomic_DNA"/>
</dbReference>
<dbReference type="Proteomes" id="UP000009134">
    <property type="component" value="Chromosome"/>
</dbReference>
<keyword evidence="2" id="KW-1185">Reference proteome</keyword>
<dbReference type="RefSeq" id="WP_011444290.1">
    <property type="nucleotide sequence ID" value="NC_007794.1"/>
</dbReference>
<dbReference type="KEGG" id="nar:Saro_0629"/>
<dbReference type="STRING" id="279238.Saro_0629"/>
<protein>
    <submittedName>
        <fullName evidence="1">Uncharacterized protein</fullName>
    </submittedName>
</protein>
<accession>Q2GAP7</accession>
<reference evidence="2" key="1">
    <citation type="submission" date="2006-01" db="EMBL/GenBank/DDBJ databases">
        <title>Complete sequence of Novosphingobium aromaticivorans DSM 12444.</title>
        <authorList>
            <consortium name="US DOE Joint Genome Institute"/>
            <person name="Copeland A."/>
            <person name="Lucas S."/>
            <person name="Lapidus A."/>
            <person name="Barry K."/>
            <person name="Detter J.C."/>
            <person name="Glavina T."/>
            <person name="Hammon N."/>
            <person name="Israni S."/>
            <person name="Pitluck S."/>
            <person name="Chain P."/>
            <person name="Malfatti S."/>
            <person name="Shin M."/>
            <person name="Vergez L."/>
            <person name="Schmutz J."/>
            <person name="Larimer F."/>
            <person name="Land M."/>
            <person name="Kyrpides N."/>
            <person name="Ivanova N."/>
            <person name="Fredrickson J."/>
            <person name="Balkwill D."/>
            <person name="Romine M.F."/>
            <person name="Richardson P."/>
        </authorList>
    </citation>
    <scope>NUCLEOTIDE SEQUENCE [LARGE SCALE GENOMIC DNA]</scope>
    <source>
        <strain evidence="2">ATCC 700278 / DSM 12444 / CCUG 56034 / CIP 105152 / NBRC 16084 / F199</strain>
    </source>
</reference>
<name>Q2GAP7_NOVAD</name>